<keyword evidence="2" id="KW-1185">Reference proteome</keyword>
<accession>A0ABY7YY19</accession>
<evidence type="ECO:0000313" key="1">
    <source>
        <dbReference type="EMBL" id="WDR06122.1"/>
    </source>
</evidence>
<protein>
    <recommendedName>
        <fullName evidence="3">Type I secretion protein</fullName>
    </recommendedName>
</protein>
<proteinExistence type="predicted"/>
<name>A0ABY7YY19_9HYPH</name>
<evidence type="ECO:0008006" key="3">
    <source>
        <dbReference type="Google" id="ProtNLM"/>
    </source>
</evidence>
<gene>
    <name evidence="1" type="ORF">PSQ90_01285</name>
</gene>
<sequence>MFFPSDSTNEIVAHFLGYFAMRLEEMKLRVGYEEYQQDAAQGAPQSDLQQISVDVAQSLQLEAFLPGLAYAPPIWQIVGRGDASFPLHIAHSMAHIPGQPNAPIASPPIFETPAGPPAPLEGDEPGSVLAIIAQHTTLIDNDVVILGDYDGPISFQSGAPEALAHMTLAVEAITGPITSISGLHNVEDIPRFIEGSAAVFHAMGDDVSADEDTTILKVDAISGSYVNGQQVDSAPDLEASLPEHLREEVQSDEADVEEVSEAITIEGAGQSDTITLHSGGNLLVNEAAIMNASLTPTFMAVAGDHHQLDAIIQTNAHIDHDHVGQGVAGAAENAANSTSTYNIATFDHEQRDTAAQAAELKPEVLPSNWQVSTVAGDLVFTEWLSQYHFAYDEDIHVLSSTGSTTTVTTGENVGLNGVSFQNIGIYFDLVMVGGSVYDANVIVQSNILYDNDTIEMLGGEGSSSGSLATSGNLLWNQANIVNVGPSEFQSGMPSQYHEAMDSLDAGNLAMPDAFRFDNMFEGFPMLRALYVSGDIYDLRYVQQTNVLGDADYVAIEEAKVAQTHPEYALSTGANALANIATIYDYDSLGGTTFVGGQTYSDSVLIQADIVAANEDGEDSNALVSEVIAFLDFDADSLVSTGDDLAPSTIPADGPSLDVMHTMLA</sequence>
<dbReference type="Proteomes" id="UP001222118">
    <property type="component" value="Chromosome"/>
</dbReference>
<dbReference type="EMBL" id="CP118247">
    <property type="protein sequence ID" value="WDR06122.1"/>
    <property type="molecule type" value="Genomic_DNA"/>
</dbReference>
<organism evidence="1 2">
    <name type="scientific">Devosia rhodophyticola</name>
    <dbReference type="NCBI Taxonomy" id="3026423"/>
    <lineage>
        <taxon>Bacteria</taxon>
        <taxon>Pseudomonadati</taxon>
        <taxon>Pseudomonadota</taxon>
        <taxon>Alphaproteobacteria</taxon>
        <taxon>Hyphomicrobiales</taxon>
        <taxon>Devosiaceae</taxon>
        <taxon>Devosia</taxon>
    </lineage>
</organism>
<dbReference type="RefSeq" id="WP_282211636.1">
    <property type="nucleotide sequence ID" value="NZ_CP118247.1"/>
</dbReference>
<evidence type="ECO:0000313" key="2">
    <source>
        <dbReference type="Proteomes" id="UP001222118"/>
    </source>
</evidence>
<reference evidence="1 2" key="1">
    <citation type="submission" date="2023-02" db="EMBL/GenBank/DDBJ databases">
        <title>Devosia chondri sp. nov., isolated from the phycosphere of marine algae.</title>
        <authorList>
            <person name="Kim J.M."/>
            <person name="Lee J.K."/>
            <person name="Choi B.J."/>
            <person name="Bayburt H."/>
            <person name="Jeon C.O."/>
        </authorList>
    </citation>
    <scope>NUCLEOTIDE SEQUENCE [LARGE SCALE GENOMIC DNA]</scope>
    <source>
        <strain evidence="1 2">G2-5</strain>
    </source>
</reference>